<proteinExistence type="predicted"/>
<dbReference type="AlphaFoldDB" id="A0A9N8RXU3"/>
<name>A0A9N8RXU3_9BURK</name>
<dbReference type="EMBL" id="CAJQZC010000005">
    <property type="protein sequence ID" value="CAG4903641.1"/>
    <property type="molecule type" value="Genomic_DNA"/>
</dbReference>
<keyword evidence="4" id="KW-1185">Reference proteome</keyword>
<keyword evidence="1" id="KW-0812">Transmembrane</keyword>
<feature type="domain" description="Putative zinc-finger" evidence="2">
    <location>
        <begin position="3"/>
        <end position="37"/>
    </location>
</feature>
<keyword evidence="1" id="KW-0472">Membrane</keyword>
<dbReference type="Gene3D" id="1.10.10.1320">
    <property type="entry name" value="Anti-sigma factor, zinc-finger domain"/>
    <property type="match status" value="1"/>
</dbReference>
<keyword evidence="1" id="KW-1133">Transmembrane helix</keyword>
<accession>A0A9N8RXU3</accession>
<dbReference type="InterPro" id="IPR027383">
    <property type="entry name" value="Znf_put"/>
</dbReference>
<dbReference type="InterPro" id="IPR041916">
    <property type="entry name" value="Anti_sigma_zinc_sf"/>
</dbReference>
<dbReference type="Proteomes" id="UP000789704">
    <property type="component" value="Unassembled WGS sequence"/>
</dbReference>
<organism evidence="3 4">
    <name type="scientific">Paraburkholderia saeva</name>
    <dbReference type="NCBI Taxonomy" id="2777537"/>
    <lineage>
        <taxon>Bacteria</taxon>
        <taxon>Pseudomonadati</taxon>
        <taxon>Pseudomonadota</taxon>
        <taxon>Betaproteobacteria</taxon>
        <taxon>Burkholderiales</taxon>
        <taxon>Burkholderiaceae</taxon>
        <taxon>Paraburkholderia</taxon>
    </lineage>
</organism>
<protein>
    <recommendedName>
        <fullName evidence="2">Putative zinc-finger domain-containing protein</fullName>
    </recommendedName>
</protein>
<sequence length="291" mass="31695">MDCNEVRPLIDASVDRELSPVDERRVQQHVATCAACQRETEIVRALAGTIRQADYHRAPDVLRARIVAGLPQAAVSSTSKGARGRAWWFPSFEGLRLPVGGGFGAANGRMTIGSGWLTVMIIALCAAVAGVTLTLRRPADTSPFVDELVSSHVRAQLSGRDIDVISTDQHTVKPWFNGRLDYAPPVVDLTAAGFPLAGGRLDYLGHRRVAVLTYRYRKHVIDVYVFPDTDRTSSDSGTGLGTKPDATLVRDGYSMVRWREDGMVWWAITDAAPDALSALETALKARPQPSE</sequence>
<evidence type="ECO:0000259" key="2">
    <source>
        <dbReference type="Pfam" id="PF13490"/>
    </source>
</evidence>
<reference evidence="3" key="1">
    <citation type="submission" date="2021-04" db="EMBL/GenBank/DDBJ databases">
        <authorList>
            <person name="Vanwijnsberghe S."/>
        </authorList>
    </citation>
    <scope>NUCLEOTIDE SEQUENCE</scope>
    <source>
        <strain evidence="3">LMG 31841</strain>
    </source>
</reference>
<evidence type="ECO:0000313" key="3">
    <source>
        <dbReference type="EMBL" id="CAG4903641.1"/>
    </source>
</evidence>
<evidence type="ECO:0000256" key="1">
    <source>
        <dbReference type="SAM" id="Phobius"/>
    </source>
</evidence>
<feature type="transmembrane region" description="Helical" evidence="1">
    <location>
        <begin position="116"/>
        <end position="135"/>
    </location>
</feature>
<comment type="caution">
    <text evidence="3">The sequence shown here is derived from an EMBL/GenBank/DDBJ whole genome shotgun (WGS) entry which is preliminary data.</text>
</comment>
<dbReference type="RefSeq" id="WP_228878542.1">
    <property type="nucleotide sequence ID" value="NZ_CAJQZC010000005.1"/>
</dbReference>
<evidence type="ECO:0000313" key="4">
    <source>
        <dbReference type="Proteomes" id="UP000789704"/>
    </source>
</evidence>
<gene>
    <name evidence="3" type="ORF">LMG31841_03259</name>
</gene>
<dbReference type="Pfam" id="PF13490">
    <property type="entry name" value="zf-HC2"/>
    <property type="match status" value="1"/>
</dbReference>